<comment type="caution">
    <text evidence="2">The sequence shown here is derived from an EMBL/GenBank/DDBJ whole genome shotgun (WGS) entry which is preliminary data.</text>
</comment>
<proteinExistence type="predicted"/>
<keyword evidence="4" id="KW-1185">Reference proteome</keyword>
<accession>A0AAW1Y5U1</accession>
<dbReference type="Proteomes" id="UP001457282">
    <property type="component" value="Unassembled WGS sequence"/>
</dbReference>
<gene>
    <name evidence="2" type="ORF">M0R45_009020</name>
    <name evidence="3" type="ORF">M0R45_009021</name>
</gene>
<feature type="region of interest" description="Disordered" evidence="1">
    <location>
        <begin position="53"/>
        <end position="81"/>
    </location>
</feature>
<feature type="compositionally biased region" description="Basic and acidic residues" evidence="1">
    <location>
        <begin position="56"/>
        <end position="71"/>
    </location>
</feature>
<evidence type="ECO:0000313" key="4">
    <source>
        <dbReference type="Proteomes" id="UP001457282"/>
    </source>
</evidence>
<dbReference type="EMBL" id="JBEDUW010000002">
    <property type="protein sequence ID" value="KAK9943410.1"/>
    <property type="molecule type" value="Genomic_DNA"/>
</dbReference>
<protein>
    <submittedName>
        <fullName evidence="2">Uncharacterized protein</fullName>
    </submittedName>
</protein>
<dbReference type="AlphaFoldDB" id="A0AAW1Y5U1"/>
<sequence length="81" mass="8812">MGTPPRARRRQILVREELGFGDSRDRRWGKFEYGMGSAWNGQQRIDVKAATVRGQGGDDKGGGELGMRADEASTGSGQRAT</sequence>
<evidence type="ECO:0000313" key="2">
    <source>
        <dbReference type="EMBL" id="KAK9943410.1"/>
    </source>
</evidence>
<evidence type="ECO:0000313" key="3">
    <source>
        <dbReference type="EMBL" id="KAK9943411.1"/>
    </source>
</evidence>
<name>A0AAW1Y5U1_RUBAR</name>
<organism evidence="2 4">
    <name type="scientific">Rubus argutus</name>
    <name type="common">Southern blackberry</name>
    <dbReference type="NCBI Taxonomy" id="59490"/>
    <lineage>
        <taxon>Eukaryota</taxon>
        <taxon>Viridiplantae</taxon>
        <taxon>Streptophyta</taxon>
        <taxon>Embryophyta</taxon>
        <taxon>Tracheophyta</taxon>
        <taxon>Spermatophyta</taxon>
        <taxon>Magnoliopsida</taxon>
        <taxon>eudicotyledons</taxon>
        <taxon>Gunneridae</taxon>
        <taxon>Pentapetalae</taxon>
        <taxon>rosids</taxon>
        <taxon>fabids</taxon>
        <taxon>Rosales</taxon>
        <taxon>Rosaceae</taxon>
        <taxon>Rosoideae</taxon>
        <taxon>Rosoideae incertae sedis</taxon>
        <taxon>Rubus</taxon>
    </lineage>
</organism>
<dbReference type="EMBL" id="JBEDUW010000002">
    <property type="protein sequence ID" value="KAK9943411.1"/>
    <property type="molecule type" value="Genomic_DNA"/>
</dbReference>
<reference evidence="2 4" key="1">
    <citation type="journal article" date="2023" name="G3 (Bethesda)">
        <title>A chromosome-length genome assembly and annotation of blackberry (Rubus argutus, cv. 'Hillquist').</title>
        <authorList>
            <person name="Bruna T."/>
            <person name="Aryal R."/>
            <person name="Dudchenko O."/>
            <person name="Sargent D.J."/>
            <person name="Mead D."/>
            <person name="Buti M."/>
            <person name="Cavallini A."/>
            <person name="Hytonen T."/>
            <person name="Andres J."/>
            <person name="Pham M."/>
            <person name="Weisz D."/>
            <person name="Mascagni F."/>
            <person name="Usai G."/>
            <person name="Natali L."/>
            <person name="Bassil N."/>
            <person name="Fernandez G.E."/>
            <person name="Lomsadze A."/>
            <person name="Armour M."/>
            <person name="Olukolu B."/>
            <person name="Poorten T."/>
            <person name="Britton C."/>
            <person name="Davik J."/>
            <person name="Ashrafi H."/>
            <person name="Aiden E.L."/>
            <person name="Borodovsky M."/>
            <person name="Worthington M."/>
        </authorList>
    </citation>
    <scope>NUCLEOTIDE SEQUENCE [LARGE SCALE GENOMIC DNA]</scope>
    <source>
        <strain evidence="2">PI 553951</strain>
    </source>
</reference>
<evidence type="ECO:0000256" key="1">
    <source>
        <dbReference type="SAM" id="MobiDB-lite"/>
    </source>
</evidence>